<dbReference type="OrthoDB" id="2155291at2759"/>
<dbReference type="SMART" id="SM00324">
    <property type="entry name" value="RhoGAP"/>
    <property type="match status" value="1"/>
</dbReference>
<dbReference type="PROSITE" id="PS50238">
    <property type="entry name" value="RHOGAP"/>
    <property type="match status" value="1"/>
</dbReference>
<feature type="domain" description="DEP" evidence="3">
    <location>
        <begin position="306"/>
        <end position="386"/>
    </location>
</feature>
<dbReference type="Pfam" id="PF00611">
    <property type="entry name" value="FCH"/>
    <property type="match status" value="1"/>
</dbReference>
<dbReference type="SUPFAM" id="SSF46785">
    <property type="entry name" value="Winged helix' DNA-binding domain"/>
    <property type="match status" value="1"/>
</dbReference>
<reference evidence="6" key="1">
    <citation type="submission" date="2022-07" db="EMBL/GenBank/DDBJ databases">
        <title>Genome Sequence of Agrocybe chaxingu.</title>
        <authorList>
            <person name="Buettner E."/>
        </authorList>
    </citation>
    <scope>NUCLEOTIDE SEQUENCE</scope>
    <source>
        <strain evidence="6">MP-N11</strain>
    </source>
</reference>
<dbReference type="SUPFAM" id="SSF48350">
    <property type="entry name" value="GTPase activation domain, GAP"/>
    <property type="match status" value="1"/>
</dbReference>
<dbReference type="InterPro" id="IPR027267">
    <property type="entry name" value="AH/BAR_dom_sf"/>
</dbReference>
<dbReference type="GO" id="GO:0007010">
    <property type="term" value="P:cytoskeleton organization"/>
    <property type="evidence" value="ECO:0007669"/>
    <property type="project" value="TreeGrafter"/>
</dbReference>
<dbReference type="PRINTS" id="PR01217">
    <property type="entry name" value="PRICHEXTENSN"/>
</dbReference>
<dbReference type="SUPFAM" id="SSF103657">
    <property type="entry name" value="BAR/IMD domain-like"/>
    <property type="match status" value="2"/>
</dbReference>
<feature type="compositionally biased region" description="Basic and acidic residues" evidence="2">
    <location>
        <begin position="1011"/>
        <end position="1028"/>
    </location>
</feature>
<dbReference type="InterPro" id="IPR036390">
    <property type="entry name" value="WH_DNA-bd_sf"/>
</dbReference>
<evidence type="ECO:0000256" key="2">
    <source>
        <dbReference type="SAM" id="MobiDB-lite"/>
    </source>
</evidence>
<evidence type="ECO:0000259" key="3">
    <source>
        <dbReference type="PROSITE" id="PS50186"/>
    </source>
</evidence>
<dbReference type="SMART" id="SM00055">
    <property type="entry name" value="FCH"/>
    <property type="match status" value="1"/>
</dbReference>
<dbReference type="InterPro" id="IPR000591">
    <property type="entry name" value="DEP_dom"/>
</dbReference>
<proteinExistence type="predicted"/>
<evidence type="ECO:0000313" key="6">
    <source>
        <dbReference type="EMBL" id="KAJ3508730.1"/>
    </source>
</evidence>
<feature type="domain" description="F-BAR" evidence="5">
    <location>
        <begin position="8"/>
        <end position="515"/>
    </location>
</feature>
<feature type="compositionally biased region" description="Pro residues" evidence="2">
    <location>
        <begin position="834"/>
        <end position="844"/>
    </location>
</feature>
<dbReference type="InterPro" id="IPR008936">
    <property type="entry name" value="Rho_GTPase_activation_prot"/>
</dbReference>
<feature type="compositionally biased region" description="Polar residues" evidence="2">
    <location>
        <begin position="222"/>
        <end position="235"/>
    </location>
</feature>
<dbReference type="EMBL" id="JANKHO010000535">
    <property type="protein sequence ID" value="KAJ3508730.1"/>
    <property type="molecule type" value="Genomic_DNA"/>
</dbReference>
<evidence type="ECO:0000313" key="7">
    <source>
        <dbReference type="Proteomes" id="UP001148786"/>
    </source>
</evidence>
<dbReference type="GO" id="GO:0005737">
    <property type="term" value="C:cytoplasm"/>
    <property type="evidence" value="ECO:0007669"/>
    <property type="project" value="TreeGrafter"/>
</dbReference>
<feature type="region of interest" description="Disordered" evidence="2">
    <location>
        <begin position="160"/>
        <end position="202"/>
    </location>
</feature>
<dbReference type="Proteomes" id="UP001148786">
    <property type="component" value="Unassembled WGS sequence"/>
</dbReference>
<feature type="compositionally biased region" description="Low complexity" evidence="2">
    <location>
        <begin position="845"/>
        <end position="854"/>
    </location>
</feature>
<feature type="domain" description="Rho-GAP" evidence="4">
    <location>
        <begin position="549"/>
        <end position="768"/>
    </location>
</feature>
<dbReference type="PROSITE" id="PS51741">
    <property type="entry name" value="F_BAR"/>
    <property type="match status" value="1"/>
</dbReference>
<keyword evidence="1" id="KW-0175">Coiled coil</keyword>
<name>A0A9W8MTG7_9AGAR</name>
<dbReference type="InterPro" id="IPR000198">
    <property type="entry name" value="RhoGAP_dom"/>
</dbReference>
<gene>
    <name evidence="6" type="ORF">NLJ89_g5595</name>
</gene>
<evidence type="ECO:0000256" key="1">
    <source>
        <dbReference type="PROSITE-ProRule" id="PRU01077"/>
    </source>
</evidence>
<dbReference type="InterPro" id="IPR001060">
    <property type="entry name" value="FCH_dom"/>
</dbReference>
<organism evidence="6 7">
    <name type="scientific">Agrocybe chaxingu</name>
    <dbReference type="NCBI Taxonomy" id="84603"/>
    <lineage>
        <taxon>Eukaryota</taxon>
        <taxon>Fungi</taxon>
        <taxon>Dikarya</taxon>
        <taxon>Basidiomycota</taxon>
        <taxon>Agaricomycotina</taxon>
        <taxon>Agaricomycetes</taxon>
        <taxon>Agaricomycetidae</taxon>
        <taxon>Agaricales</taxon>
        <taxon>Agaricineae</taxon>
        <taxon>Strophariaceae</taxon>
        <taxon>Agrocybe</taxon>
    </lineage>
</organism>
<dbReference type="AlphaFoldDB" id="A0A9W8MTG7"/>
<feature type="compositionally biased region" description="Low complexity" evidence="2">
    <location>
        <begin position="970"/>
        <end position="979"/>
    </location>
</feature>
<dbReference type="Gene3D" id="1.10.555.10">
    <property type="entry name" value="Rho GTPase activation protein"/>
    <property type="match status" value="1"/>
</dbReference>
<keyword evidence="7" id="KW-1185">Reference proteome</keyword>
<feature type="compositionally biased region" description="Pro residues" evidence="2">
    <location>
        <begin position="264"/>
        <end position="283"/>
    </location>
</feature>
<feature type="compositionally biased region" description="Pro residues" evidence="2">
    <location>
        <begin position="855"/>
        <end position="899"/>
    </location>
</feature>
<protein>
    <submittedName>
        <fullName evidence="6">Uncharacterized protein</fullName>
    </submittedName>
</protein>
<dbReference type="PROSITE" id="PS50186">
    <property type="entry name" value="DEP"/>
    <property type="match status" value="1"/>
</dbReference>
<feature type="region of interest" description="Disordered" evidence="2">
    <location>
        <begin position="817"/>
        <end position="1028"/>
    </location>
</feature>
<sequence>MAVLSLPLTFTNSFWSQDYRRGLQVLYGKLEQGVAENDEIVTFIRARAVAESYLASSLINPGLTGRAGTGFSADDGASLLMAFRGLQAESTAQGHAHNTIAKELNTLVADPFDDWAQSYKERLKQNKATVVDNWLRSYEQAQTEVGKLKNQYLSKVRKADEAEDDAKFAPNSLGPVDKYTSSPRIRPVDSRRSPPARTASVSERIAQRLKEIQRKSVDALAQATSTEDPNASPSPVSLDEKPLPRVDKGKGKEVIMEEPAEIASPPPMSPMPPPKELPSPPTAPQTVTLAGLAIPAASLSQLLSRAAAELPLRPVRFPLLGEYQDAFTGDEFVTWLKDNVPAFEGSLDLAEDAARDLTEKENLLRRLGELGNLFEDSDEAFYQFRPKAFELGTEASKGQENLLKKTGNFVSLVSKALNTSANSSEPAHIRARQEADEADRTYRVAVRRLDRHRLGLEERIEDTLKILQRWESERLRAVKTVLLQYQGTLANLPKSLEPSIERSATLVAAYQPESDLTALIERYRTGPFRPDPQVYESVAHDEIDVVFGIDLRKWAEGGWYAMTQGEEKKDLVPPVLTALLSGLDTAYERAPNDLEKRKAWIYDVPLPAVHHLRETLNAVQPDQPFGPELFAKFDAPIIASCVKLWILELNPPLALYEGWDDFRRLYPTVGAVPKTGDDLEAEHLQAVGAALQRLPRVHLYVLDTILKHLKNLVESTQVDESDEVYFTKLALSMGRTVLRPKVESEISIQDRHPTSLFIDLLKHYDALLPPTIARKKRESERKVPIRKRTAPIDMRLSRSRISVGADAAQLLVAQQLAQNPSLGHRSTKSTSSPEIPPPPPPAAVAPPAQAAPAPALVPPPPPPILEKSTTPPPPSAATVVPPPPPPPIVSPQNGAPPRPQFKEPAPEFDDLPPRPSFKEPPPEVDDLPPRPNFADPPVEEPEVPSPPPPTTTVIPPTPQKKGNGSGSGASTPSRIASRSPSPPSRRSRRCPRYWEVVDKPHGLGPVQYHQGPEDKHQQEQRIRDEPDV</sequence>
<feature type="region of interest" description="Disordered" evidence="2">
    <location>
        <begin position="216"/>
        <end position="246"/>
    </location>
</feature>
<dbReference type="InterPro" id="IPR031160">
    <property type="entry name" value="F_BAR_dom"/>
</dbReference>
<dbReference type="GO" id="GO:0005096">
    <property type="term" value="F:GTPase activator activity"/>
    <property type="evidence" value="ECO:0007669"/>
    <property type="project" value="TreeGrafter"/>
</dbReference>
<feature type="compositionally biased region" description="Pro residues" evidence="2">
    <location>
        <begin position="943"/>
        <end position="958"/>
    </location>
</feature>
<feature type="region of interest" description="Disordered" evidence="2">
    <location>
        <begin position="258"/>
        <end position="284"/>
    </location>
</feature>
<evidence type="ECO:0000259" key="4">
    <source>
        <dbReference type="PROSITE" id="PS50238"/>
    </source>
</evidence>
<dbReference type="GO" id="GO:0005886">
    <property type="term" value="C:plasma membrane"/>
    <property type="evidence" value="ECO:0007669"/>
    <property type="project" value="TreeGrafter"/>
</dbReference>
<dbReference type="GO" id="GO:0007264">
    <property type="term" value="P:small GTPase-mediated signal transduction"/>
    <property type="evidence" value="ECO:0007669"/>
    <property type="project" value="TreeGrafter"/>
</dbReference>
<evidence type="ECO:0000259" key="5">
    <source>
        <dbReference type="PROSITE" id="PS51741"/>
    </source>
</evidence>
<comment type="caution">
    <text evidence="6">The sequence shown here is derived from an EMBL/GenBank/DDBJ whole genome shotgun (WGS) entry which is preliminary data.</text>
</comment>
<dbReference type="PANTHER" id="PTHR23065">
    <property type="entry name" value="PROLINE-SERINE-THREONINE PHOSPHATASE INTERACTING PROTEIN 1"/>
    <property type="match status" value="1"/>
</dbReference>
<dbReference type="Gene3D" id="1.20.1270.60">
    <property type="entry name" value="Arfaptin homology (AH) domain/BAR domain"/>
    <property type="match status" value="2"/>
</dbReference>
<dbReference type="PANTHER" id="PTHR23065:SF17">
    <property type="entry name" value="RHO-GTPASE-ACTIVATING PROTEIN RGD2"/>
    <property type="match status" value="1"/>
</dbReference>
<dbReference type="GO" id="GO:0000935">
    <property type="term" value="C:division septum"/>
    <property type="evidence" value="ECO:0007669"/>
    <property type="project" value="TreeGrafter"/>
</dbReference>
<dbReference type="Pfam" id="PF00620">
    <property type="entry name" value="RhoGAP"/>
    <property type="match status" value="1"/>
</dbReference>
<accession>A0A9W8MTG7</accession>